<dbReference type="EMBL" id="LRFG02000001">
    <property type="protein sequence ID" value="PCO06636.1"/>
    <property type="molecule type" value="Genomic_DNA"/>
</dbReference>
<dbReference type="InterPro" id="IPR002731">
    <property type="entry name" value="ATPase_BadF"/>
</dbReference>
<sequence>MSQYFLGIDGGGTKTLGRIGGPGVEPLELRAGPCSLTQDIEGAIGNAMGLCRDLLSRSGLPAEKVHLVCGVAGAGNPSAAAKLTARLVSLGFAEVTVTSDARTSLIGAGAGSPLVMAAIGTGSVVMRLASTGEIRQFGGWGLAVGDEGSGAAIGKSAVRALLWELDIYGSPRTRLCQQIMAEVGQHRGPILGWLQSAGSLEYGSLAPVVFSHLPGCDLAREIVTNTTAEVERLIRAASAAEALPLALLGGLADKLVPYLSADLQERLIPPLGTALDGACILSRGESNVVSVL</sequence>
<dbReference type="InterPro" id="IPR043129">
    <property type="entry name" value="ATPase_NBD"/>
</dbReference>
<dbReference type="Gene3D" id="3.30.420.40">
    <property type="match status" value="2"/>
</dbReference>
<keyword evidence="3" id="KW-1185">Reference proteome</keyword>
<gene>
    <name evidence="2" type="ORF">AWR36_002445</name>
</gene>
<dbReference type="CDD" id="cd24082">
    <property type="entry name" value="ASKHA_NBD_GspK-like"/>
    <property type="match status" value="1"/>
</dbReference>
<comment type="caution">
    <text evidence="2">The sequence shown here is derived from an EMBL/GenBank/DDBJ whole genome shotgun (WGS) entry which is preliminary data.</text>
</comment>
<proteinExistence type="predicted"/>
<evidence type="ECO:0000313" key="3">
    <source>
        <dbReference type="Proteomes" id="UP000218427"/>
    </source>
</evidence>
<protein>
    <submittedName>
        <fullName evidence="2">ATPase</fullName>
    </submittedName>
</protein>
<reference evidence="2" key="1">
    <citation type="submission" date="2017-08" db="EMBL/GenBank/DDBJ databases">
        <title>Microbulbifer marisrubri sp. nov., a halophilic alphaproteobacterium isolated from marine sediment of the Yellow Sea, China.</title>
        <authorList>
            <person name="Zhang G."/>
            <person name="Xiong Q."/>
        </authorList>
    </citation>
    <scope>NUCLEOTIDE SEQUENCE [LARGE SCALE GENOMIC DNA]</scope>
    <source>
        <strain evidence="2">WRN-8</strain>
    </source>
</reference>
<name>A0ABX4I3F0_9GAMM</name>
<accession>A0ABX4I3F0</accession>
<evidence type="ECO:0000259" key="1">
    <source>
        <dbReference type="Pfam" id="PF01869"/>
    </source>
</evidence>
<dbReference type="Proteomes" id="UP000218427">
    <property type="component" value="Unassembled WGS sequence"/>
</dbReference>
<dbReference type="PANTHER" id="PTHR43190">
    <property type="entry name" value="N-ACETYL-D-GLUCOSAMINE KINASE"/>
    <property type="match status" value="1"/>
</dbReference>
<dbReference type="PANTHER" id="PTHR43190:SF3">
    <property type="entry name" value="N-ACETYL-D-GLUCOSAMINE KINASE"/>
    <property type="match status" value="1"/>
</dbReference>
<dbReference type="Pfam" id="PF01869">
    <property type="entry name" value="BcrAD_BadFG"/>
    <property type="match status" value="1"/>
</dbReference>
<feature type="domain" description="ATPase BadF/BadG/BcrA/BcrD type" evidence="1">
    <location>
        <begin position="6"/>
        <end position="253"/>
    </location>
</feature>
<dbReference type="SUPFAM" id="SSF53067">
    <property type="entry name" value="Actin-like ATPase domain"/>
    <property type="match status" value="2"/>
</dbReference>
<organism evidence="2 3">
    <name type="scientific">Microbulbifer flavimaris</name>
    <dbReference type="NCBI Taxonomy" id="1781068"/>
    <lineage>
        <taxon>Bacteria</taxon>
        <taxon>Pseudomonadati</taxon>
        <taxon>Pseudomonadota</taxon>
        <taxon>Gammaproteobacteria</taxon>
        <taxon>Cellvibrionales</taxon>
        <taxon>Microbulbiferaceae</taxon>
        <taxon>Microbulbifer</taxon>
    </lineage>
</organism>
<evidence type="ECO:0000313" key="2">
    <source>
        <dbReference type="EMBL" id="PCO06636.1"/>
    </source>
</evidence>
<dbReference type="InterPro" id="IPR052519">
    <property type="entry name" value="Euk-type_GlcNAc_Kinase"/>
</dbReference>
<dbReference type="RefSeq" id="WP_067080393.1">
    <property type="nucleotide sequence ID" value="NZ_LRFG02000001.1"/>
</dbReference>